<keyword evidence="4" id="KW-1185">Reference proteome</keyword>
<dbReference type="RefSeq" id="WP_232572690.1">
    <property type="nucleotide sequence ID" value="NZ_CP089467.1"/>
</dbReference>
<proteinExistence type="predicted"/>
<dbReference type="GeneID" id="69119284"/>
<organism evidence="3 4">
    <name type="scientific">Halobacterium litoreum</name>
    <dbReference type="NCBI Taxonomy" id="2039234"/>
    <lineage>
        <taxon>Archaea</taxon>
        <taxon>Methanobacteriati</taxon>
        <taxon>Methanobacteriota</taxon>
        <taxon>Stenosarchaea group</taxon>
        <taxon>Halobacteria</taxon>
        <taxon>Halobacteriales</taxon>
        <taxon>Halobacteriaceae</taxon>
        <taxon>Halobacterium</taxon>
    </lineage>
</organism>
<gene>
    <name evidence="3" type="ORF">ACFOKC_00060</name>
</gene>
<evidence type="ECO:0000256" key="1">
    <source>
        <dbReference type="SAM" id="MobiDB-lite"/>
    </source>
</evidence>
<dbReference type="EMBL" id="JBHRWN010000001">
    <property type="protein sequence ID" value="MFC3476108.1"/>
    <property type="molecule type" value="Genomic_DNA"/>
</dbReference>
<name>A0ABD5N868_9EURY</name>
<sequence>MPLPGSSYGGFDDSTPDAEPDAPEWSPGGTPDADPPEPDPVNDGNPSYSDWNTGLTENGVDDSGSPNDDPVQSDNDNDDLVVPTGANNPTNYDVDDGNVGDTTLGGNDSSQATNPDVHDAVGSTGGTPDEDPGYVPDPTTEGADTVLVNTDVSDPASIVRDLPDRFNEVLNETYSGDGGVEETVSGALDGVSRVVVAVVLAVVALVVLAFGGGE</sequence>
<accession>A0ABD5N868</accession>
<feature type="transmembrane region" description="Helical" evidence="2">
    <location>
        <begin position="194"/>
        <end position="213"/>
    </location>
</feature>
<feature type="compositionally biased region" description="Polar residues" evidence="1">
    <location>
        <begin position="100"/>
        <end position="114"/>
    </location>
</feature>
<feature type="compositionally biased region" description="Low complexity" evidence="1">
    <location>
        <begin position="65"/>
        <end position="74"/>
    </location>
</feature>
<comment type="caution">
    <text evidence="3">The sequence shown here is derived from an EMBL/GenBank/DDBJ whole genome shotgun (WGS) entry which is preliminary data.</text>
</comment>
<evidence type="ECO:0000313" key="4">
    <source>
        <dbReference type="Proteomes" id="UP001595660"/>
    </source>
</evidence>
<feature type="region of interest" description="Disordered" evidence="1">
    <location>
        <begin position="1"/>
        <end position="142"/>
    </location>
</feature>
<keyword evidence="2" id="KW-0472">Membrane</keyword>
<evidence type="ECO:0000256" key="2">
    <source>
        <dbReference type="SAM" id="Phobius"/>
    </source>
</evidence>
<keyword evidence="2" id="KW-0812">Transmembrane</keyword>
<keyword evidence="2" id="KW-1133">Transmembrane helix</keyword>
<protein>
    <submittedName>
        <fullName evidence="3">Uncharacterized protein</fullName>
    </submittedName>
</protein>
<feature type="compositionally biased region" description="Polar residues" evidence="1">
    <location>
        <begin position="44"/>
        <end position="56"/>
    </location>
</feature>
<dbReference type="AlphaFoldDB" id="A0ABD5N868"/>
<evidence type="ECO:0000313" key="3">
    <source>
        <dbReference type="EMBL" id="MFC3476108.1"/>
    </source>
</evidence>
<dbReference type="Proteomes" id="UP001595660">
    <property type="component" value="Unassembled WGS sequence"/>
</dbReference>
<reference evidence="3 4" key="1">
    <citation type="journal article" date="2019" name="Int. J. Syst. Evol. Microbiol.">
        <title>The Global Catalogue of Microorganisms (GCM) 10K type strain sequencing project: providing services to taxonomists for standard genome sequencing and annotation.</title>
        <authorList>
            <consortium name="The Broad Institute Genomics Platform"/>
            <consortium name="The Broad Institute Genome Sequencing Center for Infectious Disease"/>
            <person name="Wu L."/>
            <person name="Ma J."/>
        </authorList>
    </citation>
    <scope>NUCLEOTIDE SEQUENCE [LARGE SCALE GENOMIC DNA]</scope>
    <source>
        <strain evidence="3 4">CGMCC 1.12562</strain>
    </source>
</reference>